<dbReference type="Proteomes" id="UP000619260">
    <property type="component" value="Unassembled WGS sequence"/>
</dbReference>
<keyword evidence="2" id="KW-1133">Transmembrane helix</keyword>
<dbReference type="AlphaFoldDB" id="A0A8J3YTB0"/>
<evidence type="ECO:0000313" key="4">
    <source>
        <dbReference type="Proteomes" id="UP000619260"/>
    </source>
</evidence>
<sequence>MPSAATVSRVQPYPQDQRPAYGYPPPGYPPPPGFAPPPPRRRGRGGLVFLLIVVAVVCLGGPGVTALVYFTQENGPYSAIPSACQLMNGDVAKQIIGGLSGDPKDGTYRCEWNGTDFILHVEVDIYHREKFTDSVENAQERFEFAVYLDRPQIPSIEETRVEQTYGVGQVGLVSFTVKRLDKDESTDLVAVGRTGNAVIKVSYFRVARNVPKHMDPATAEKTLRDLVPTAEQLYNDVAEELR</sequence>
<name>A0A8J3YTB0_9ACTN</name>
<evidence type="ECO:0008006" key="5">
    <source>
        <dbReference type="Google" id="ProtNLM"/>
    </source>
</evidence>
<feature type="compositionally biased region" description="Pro residues" evidence="1">
    <location>
        <begin position="22"/>
        <end position="38"/>
    </location>
</feature>
<feature type="region of interest" description="Disordered" evidence="1">
    <location>
        <begin position="1"/>
        <end position="39"/>
    </location>
</feature>
<protein>
    <recommendedName>
        <fullName evidence="5">DUF3558 domain-containing protein</fullName>
    </recommendedName>
</protein>
<reference evidence="3" key="1">
    <citation type="submission" date="2021-01" db="EMBL/GenBank/DDBJ databases">
        <title>Whole genome shotgun sequence of Virgisporangium aliadipatigenens NBRC 105644.</title>
        <authorList>
            <person name="Komaki H."/>
            <person name="Tamura T."/>
        </authorList>
    </citation>
    <scope>NUCLEOTIDE SEQUENCE</scope>
    <source>
        <strain evidence="3">NBRC 105644</strain>
    </source>
</reference>
<evidence type="ECO:0000256" key="2">
    <source>
        <dbReference type="SAM" id="Phobius"/>
    </source>
</evidence>
<accession>A0A8J3YTB0</accession>
<keyword evidence="4" id="KW-1185">Reference proteome</keyword>
<comment type="caution">
    <text evidence="3">The sequence shown here is derived from an EMBL/GenBank/DDBJ whole genome shotgun (WGS) entry which is preliminary data.</text>
</comment>
<keyword evidence="2" id="KW-0472">Membrane</keyword>
<dbReference type="EMBL" id="BOPF01000044">
    <property type="protein sequence ID" value="GIJ51136.1"/>
    <property type="molecule type" value="Genomic_DNA"/>
</dbReference>
<proteinExistence type="predicted"/>
<organism evidence="3 4">
    <name type="scientific">Virgisporangium aliadipatigenens</name>
    <dbReference type="NCBI Taxonomy" id="741659"/>
    <lineage>
        <taxon>Bacteria</taxon>
        <taxon>Bacillati</taxon>
        <taxon>Actinomycetota</taxon>
        <taxon>Actinomycetes</taxon>
        <taxon>Micromonosporales</taxon>
        <taxon>Micromonosporaceae</taxon>
        <taxon>Virgisporangium</taxon>
    </lineage>
</organism>
<evidence type="ECO:0000313" key="3">
    <source>
        <dbReference type="EMBL" id="GIJ51136.1"/>
    </source>
</evidence>
<feature type="transmembrane region" description="Helical" evidence="2">
    <location>
        <begin position="47"/>
        <end position="70"/>
    </location>
</feature>
<keyword evidence="2" id="KW-0812">Transmembrane</keyword>
<evidence type="ECO:0000256" key="1">
    <source>
        <dbReference type="SAM" id="MobiDB-lite"/>
    </source>
</evidence>
<gene>
    <name evidence="3" type="ORF">Val02_80220</name>
</gene>